<sequence>MKFFTFFFGKITIPKSVAEEFGDPIPEWIEVREVENMILLNLLRAKLHKGKLR</sequence>
<evidence type="ECO:0000313" key="1">
    <source>
        <dbReference type="EMBL" id="AIY90150.1"/>
    </source>
</evidence>
<accession>A0A0A7GDL6</accession>
<dbReference type="RefSeq" id="WP_202962750.1">
    <property type="nucleotide sequence ID" value="NZ_CP009552.1"/>
</dbReference>
<name>A0A0A7GDL6_GEOAI</name>
<dbReference type="GeneID" id="62614976"/>
<dbReference type="HOGENOM" id="CLU_3056971_0_0_2"/>
<dbReference type="KEGG" id="gac:GACE_1106"/>
<dbReference type="eggNOG" id="arCOG00717">
    <property type="taxonomic scope" value="Archaea"/>
</dbReference>
<reference evidence="1 2" key="1">
    <citation type="journal article" date="2015" name="Appl. Environ. Microbiol.">
        <title>The Geoglobus acetivorans genome: Fe(III) reduction, acetate utilization, autotrophic growth, and degradation of aromatic compounds in a hyperthermophilic archaeon.</title>
        <authorList>
            <person name="Mardanov A.V."/>
            <person name="Slododkina G.B."/>
            <person name="Slobodkin A.I."/>
            <person name="Beletsky A.V."/>
            <person name="Gavrilov S.N."/>
            <person name="Kublanov I.V."/>
            <person name="Bonch-Osmolovskaya E.A."/>
            <person name="Skryabin K.G."/>
            <person name="Ravin N.V."/>
        </authorList>
    </citation>
    <scope>NUCLEOTIDE SEQUENCE [LARGE SCALE GENOMIC DNA]</scope>
    <source>
        <strain evidence="1 2">SBH6</strain>
    </source>
</reference>
<evidence type="ECO:0000313" key="2">
    <source>
        <dbReference type="Proteomes" id="UP000030624"/>
    </source>
</evidence>
<protein>
    <submittedName>
        <fullName evidence="1">Uncharacterized protein</fullName>
    </submittedName>
</protein>
<dbReference type="EMBL" id="CP009552">
    <property type="protein sequence ID" value="AIY90150.1"/>
    <property type="molecule type" value="Genomic_DNA"/>
</dbReference>
<dbReference type="STRING" id="565033.GACE_1106"/>
<organism evidence="1 2">
    <name type="scientific">Geoglobus acetivorans</name>
    <dbReference type="NCBI Taxonomy" id="565033"/>
    <lineage>
        <taxon>Archaea</taxon>
        <taxon>Methanobacteriati</taxon>
        <taxon>Methanobacteriota</taxon>
        <taxon>Archaeoglobi</taxon>
        <taxon>Archaeoglobales</taxon>
        <taxon>Archaeoglobaceae</taxon>
        <taxon>Geoglobus</taxon>
    </lineage>
</organism>
<gene>
    <name evidence="1" type="ORF">GACE_1106</name>
</gene>
<proteinExistence type="predicted"/>
<dbReference type="AlphaFoldDB" id="A0A0A7GDL6"/>
<dbReference type="Proteomes" id="UP000030624">
    <property type="component" value="Chromosome"/>
</dbReference>